<evidence type="ECO:0000256" key="2">
    <source>
        <dbReference type="ARBA" id="ARBA00008954"/>
    </source>
</evidence>
<dbReference type="GO" id="GO:0030170">
    <property type="term" value="F:pyridoxal phosphate binding"/>
    <property type="evidence" value="ECO:0007669"/>
    <property type="project" value="InterPro"/>
</dbReference>
<comment type="cofactor">
    <cofactor evidence="1">
        <name>pyridoxal 5'-phosphate</name>
        <dbReference type="ChEBI" id="CHEBI:597326"/>
    </cofactor>
</comment>
<name>A0A1D7UBT7_9HYPH</name>
<dbReference type="STRING" id="1526658.BHK69_27530"/>
<keyword evidence="7" id="KW-0670">Pyruvate</keyword>
<dbReference type="Proteomes" id="UP000094969">
    <property type="component" value="Chromosome"/>
</dbReference>
<dbReference type="OrthoDB" id="9801834at2"/>
<comment type="similarity">
    <text evidence="2 6">Belongs to the class-III pyridoxal-phosphate-dependent aminotransferase family.</text>
</comment>
<dbReference type="PANTHER" id="PTHR42684:SF1">
    <property type="entry name" value="BETA-ALANINE--PYRUVATE AMINOTRANSFERASE"/>
    <property type="match status" value="1"/>
</dbReference>
<evidence type="ECO:0000256" key="4">
    <source>
        <dbReference type="ARBA" id="ARBA00022679"/>
    </source>
</evidence>
<dbReference type="InterPro" id="IPR005814">
    <property type="entry name" value="Aminotrans_3"/>
</dbReference>
<organism evidence="7 8">
    <name type="scientific">Bosea vaviloviae</name>
    <dbReference type="NCBI Taxonomy" id="1526658"/>
    <lineage>
        <taxon>Bacteria</taxon>
        <taxon>Pseudomonadati</taxon>
        <taxon>Pseudomonadota</taxon>
        <taxon>Alphaproteobacteria</taxon>
        <taxon>Hyphomicrobiales</taxon>
        <taxon>Boseaceae</taxon>
        <taxon>Bosea</taxon>
    </lineage>
</organism>
<dbReference type="SUPFAM" id="SSF53383">
    <property type="entry name" value="PLP-dependent transferases"/>
    <property type="match status" value="1"/>
</dbReference>
<dbReference type="Pfam" id="PF00202">
    <property type="entry name" value="Aminotran_3"/>
    <property type="match status" value="1"/>
</dbReference>
<dbReference type="PANTHER" id="PTHR42684">
    <property type="entry name" value="ADENOSYLMETHIONINE-8-AMINO-7-OXONONANOATE AMINOTRANSFERASE"/>
    <property type="match status" value="1"/>
</dbReference>
<protein>
    <submittedName>
        <fullName evidence="7">Omega amino acid--pyruvate aminotransferase</fullName>
    </submittedName>
</protein>
<dbReference type="RefSeq" id="WP_069694012.1">
    <property type="nucleotide sequence ID" value="NZ_CP017147.1"/>
</dbReference>
<sequence>MTAHAAPPQPRLANRRDAFWMPFTPMRGFQSEPMLFESAQGMHYVTPEGRRILDGMAGLWCVNAGHGQPRIVEAIREAAGRLDFVSSFKMSHPAAEAYAQRLCEFAPEGIDHVFFVNSGSEAVDTALKIARAYHHARGQAGRTKLIGRHKSYHGVGFGGLSVAGIGRHKAAFGPLLADVAHLPLPYDRASMAFSRGQPEGGASASEALETLLQIHDPSTVAAVIVEPVTGSGGVYPPPKGYLERLRAICDKHGILLIFDEVITGFGRLGTPFAAQAYGVKPDLMSCAKGMTNGAVPMGGVLVASHVYEAFMAGPPEAVELFHGYTYSAHPLACAAGLATLDIFAEQDLLGRLRGVLPLWQDRAHRLKGAPHVADIRTAGLLCAIDLSPRPGAEGARGGACARLCYEADLLIRNAGDTLVLSPPLVIAPDEIETIFATIEAALSRID</sequence>
<dbReference type="Gene3D" id="3.90.1150.10">
    <property type="entry name" value="Aspartate Aminotransferase, domain 1"/>
    <property type="match status" value="1"/>
</dbReference>
<proteinExistence type="inferred from homology"/>
<dbReference type="CDD" id="cd00610">
    <property type="entry name" value="OAT_like"/>
    <property type="match status" value="1"/>
</dbReference>
<dbReference type="InterPro" id="IPR015422">
    <property type="entry name" value="PyrdxlP-dep_Trfase_small"/>
</dbReference>
<dbReference type="GO" id="GO:0004015">
    <property type="term" value="F:adenosylmethionine-8-amino-7-oxononanoate transaminase activity"/>
    <property type="evidence" value="ECO:0007669"/>
    <property type="project" value="TreeGrafter"/>
</dbReference>
<reference evidence="7 8" key="1">
    <citation type="journal article" date="2015" name="Antonie Van Leeuwenhoek">
        <title>Bosea vaviloviae sp. nov., a new species of slow-growing rhizobia isolated from nodules of the relict species Vavilovia formosa (Stev.) Fed.</title>
        <authorList>
            <person name="Safronova V.I."/>
            <person name="Kuznetsova I.G."/>
            <person name="Sazanova A.L."/>
            <person name="Kimeklis A.K."/>
            <person name="Belimov A.A."/>
            <person name="Andronov E.E."/>
            <person name="Pinaev A.G."/>
            <person name="Chizhevskaya E.P."/>
            <person name="Pukhaev A.R."/>
            <person name="Popov K.P."/>
            <person name="Willems A."/>
            <person name="Tikhonovich I.A."/>
        </authorList>
    </citation>
    <scope>NUCLEOTIDE SEQUENCE [LARGE SCALE GENOMIC DNA]</scope>
    <source>
        <strain evidence="7 8">Vaf18</strain>
    </source>
</reference>
<evidence type="ECO:0000313" key="7">
    <source>
        <dbReference type="EMBL" id="AOO84829.1"/>
    </source>
</evidence>
<dbReference type="PIRSF" id="PIRSF000521">
    <property type="entry name" value="Transaminase_4ab_Lys_Orn"/>
    <property type="match status" value="1"/>
</dbReference>
<evidence type="ECO:0000313" key="8">
    <source>
        <dbReference type="Proteomes" id="UP000094969"/>
    </source>
</evidence>
<gene>
    <name evidence="7" type="ORF">BHK69_27530</name>
</gene>
<evidence type="ECO:0000256" key="5">
    <source>
        <dbReference type="ARBA" id="ARBA00022898"/>
    </source>
</evidence>
<dbReference type="KEGG" id="bvv:BHK69_27530"/>
<dbReference type="AlphaFoldDB" id="A0A1D7UBT7"/>
<dbReference type="InterPro" id="IPR015421">
    <property type="entry name" value="PyrdxlP-dep_Trfase_major"/>
</dbReference>
<evidence type="ECO:0000256" key="3">
    <source>
        <dbReference type="ARBA" id="ARBA00022576"/>
    </source>
</evidence>
<dbReference type="FunFam" id="3.40.640.10:FF:000014">
    <property type="entry name" value="Adenosylmethionine-8-amino-7-oxononanoate aminotransferase, probable"/>
    <property type="match status" value="1"/>
</dbReference>
<keyword evidence="5 6" id="KW-0663">Pyridoxal phosphate</keyword>
<keyword evidence="3 7" id="KW-0032">Aminotransferase</keyword>
<evidence type="ECO:0000256" key="1">
    <source>
        <dbReference type="ARBA" id="ARBA00001933"/>
    </source>
</evidence>
<keyword evidence="8" id="KW-1185">Reference proteome</keyword>
<dbReference type="EMBL" id="CP017147">
    <property type="protein sequence ID" value="AOO84829.1"/>
    <property type="molecule type" value="Genomic_DNA"/>
</dbReference>
<dbReference type="Gene3D" id="3.40.640.10">
    <property type="entry name" value="Type I PLP-dependent aspartate aminotransferase-like (Major domain)"/>
    <property type="match status" value="1"/>
</dbReference>
<dbReference type="PROSITE" id="PS00600">
    <property type="entry name" value="AA_TRANSFER_CLASS_3"/>
    <property type="match status" value="1"/>
</dbReference>
<dbReference type="InterPro" id="IPR049704">
    <property type="entry name" value="Aminotrans_3_PPA_site"/>
</dbReference>
<evidence type="ECO:0000256" key="6">
    <source>
        <dbReference type="RuleBase" id="RU003560"/>
    </source>
</evidence>
<keyword evidence="4 7" id="KW-0808">Transferase</keyword>
<accession>A0A1D7UBT7</accession>
<dbReference type="GO" id="GO:0009102">
    <property type="term" value="P:biotin biosynthetic process"/>
    <property type="evidence" value="ECO:0007669"/>
    <property type="project" value="TreeGrafter"/>
</dbReference>
<dbReference type="InterPro" id="IPR015424">
    <property type="entry name" value="PyrdxlP-dep_Trfase"/>
</dbReference>